<keyword evidence="2" id="KW-1185">Reference proteome</keyword>
<name>A0A852QYH4_9MICO</name>
<accession>A0A852QYH4</accession>
<protein>
    <submittedName>
        <fullName evidence="1">Uncharacterized protein</fullName>
    </submittedName>
</protein>
<evidence type="ECO:0000313" key="2">
    <source>
        <dbReference type="Proteomes" id="UP000586095"/>
    </source>
</evidence>
<reference evidence="1 2" key="1">
    <citation type="submission" date="2020-07" db="EMBL/GenBank/DDBJ databases">
        <title>Sequencing the genomes of 1000 actinobacteria strains.</title>
        <authorList>
            <person name="Klenk H.-P."/>
        </authorList>
    </citation>
    <scope>NUCLEOTIDE SEQUENCE [LARGE SCALE GENOMIC DNA]</scope>
    <source>
        <strain evidence="1 2">DSM 17380</strain>
    </source>
</reference>
<gene>
    <name evidence="1" type="ORF">BJ960_001204</name>
</gene>
<proteinExistence type="predicted"/>
<dbReference type="AlphaFoldDB" id="A0A852QYH4"/>
<dbReference type="EMBL" id="JACCBD010000001">
    <property type="protein sequence ID" value="NYD26401.1"/>
    <property type="molecule type" value="Genomic_DNA"/>
</dbReference>
<evidence type="ECO:0000313" key="1">
    <source>
        <dbReference type="EMBL" id="NYD26401.1"/>
    </source>
</evidence>
<sequence length="152" mass="16410">MAALAIVITLGLATEDTLSSLAKQTHERIGPVHLMPERGEPGVEPFTDVMLDAAVEPFTSDDAEREIRVLVEAALAEPNGPATTSERMSEPSIEFDAAHPPIDGQSCGCATAPLQRRDVREQLLRVGVRRVVEHLVDRAVVHDFATVQHGDA</sequence>
<organism evidence="1 2">
    <name type="scientific">Leucobacter aridicollis</name>
    <dbReference type="NCBI Taxonomy" id="283878"/>
    <lineage>
        <taxon>Bacteria</taxon>
        <taxon>Bacillati</taxon>
        <taxon>Actinomycetota</taxon>
        <taxon>Actinomycetes</taxon>
        <taxon>Micrococcales</taxon>
        <taxon>Microbacteriaceae</taxon>
        <taxon>Leucobacter</taxon>
    </lineage>
</organism>
<dbReference type="Proteomes" id="UP000586095">
    <property type="component" value="Unassembled WGS sequence"/>
</dbReference>
<dbReference type="RefSeq" id="WP_185986619.1">
    <property type="nucleotide sequence ID" value="NZ_BAAALZ010000002.1"/>
</dbReference>
<comment type="caution">
    <text evidence="1">The sequence shown here is derived from an EMBL/GenBank/DDBJ whole genome shotgun (WGS) entry which is preliminary data.</text>
</comment>